<dbReference type="AlphaFoldDB" id="A0A537JMA3"/>
<comment type="caution">
    <text evidence="2">The sequence shown here is derived from an EMBL/GenBank/DDBJ whole genome shotgun (WGS) entry which is preliminary data.</text>
</comment>
<feature type="domain" description="Helix-turn-helix" evidence="1">
    <location>
        <begin position="20"/>
        <end position="69"/>
    </location>
</feature>
<dbReference type="InterPro" id="IPR010093">
    <property type="entry name" value="SinI_DNA-bd"/>
</dbReference>
<organism evidence="2 3">
    <name type="scientific">Candidatus Segetimicrobium genomatis</name>
    <dbReference type="NCBI Taxonomy" id="2569760"/>
    <lineage>
        <taxon>Bacteria</taxon>
        <taxon>Bacillati</taxon>
        <taxon>Candidatus Sysuimicrobiota</taxon>
        <taxon>Candidatus Sysuimicrobiia</taxon>
        <taxon>Candidatus Sysuimicrobiales</taxon>
        <taxon>Candidatus Segetimicrobiaceae</taxon>
        <taxon>Candidatus Segetimicrobium</taxon>
    </lineage>
</organism>
<dbReference type="Proteomes" id="UP000320048">
    <property type="component" value="Unassembled WGS sequence"/>
</dbReference>
<protein>
    <submittedName>
        <fullName evidence="2">Helix-turn-helix domain-containing protein</fullName>
    </submittedName>
</protein>
<dbReference type="InterPro" id="IPR009061">
    <property type="entry name" value="DNA-bd_dom_put_sf"/>
</dbReference>
<dbReference type="GO" id="GO:0003677">
    <property type="term" value="F:DNA binding"/>
    <property type="evidence" value="ECO:0007669"/>
    <property type="project" value="InterPro"/>
</dbReference>
<dbReference type="Gene3D" id="1.10.1660.10">
    <property type="match status" value="1"/>
</dbReference>
<dbReference type="CDD" id="cd04762">
    <property type="entry name" value="HTH_MerR-trunc"/>
    <property type="match status" value="1"/>
</dbReference>
<dbReference type="NCBIfam" id="TIGR01764">
    <property type="entry name" value="excise"/>
    <property type="match status" value="1"/>
</dbReference>
<dbReference type="Pfam" id="PF12728">
    <property type="entry name" value="HTH_17"/>
    <property type="match status" value="1"/>
</dbReference>
<evidence type="ECO:0000313" key="3">
    <source>
        <dbReference type="Proteomes" id="UP000320048"/>
    </source>
</evidence>
<reference evidence="2 3" key="1">
    <citation type="journal article" date="2019" name="Nat. Microbiol.">
        <title>Mediterranean grassland soil C-N compound turnover is dependent on rainfall and depth, and is mediated by genomically divergent microorganisms.</title>
        <authorList>
            <person name="Diamond S."/>
            <person name="Andeer P.F."/>
            <person name="Li Z."/>
            <person name="Crits-Christoph A."/>
            <person name="Burstein D."/>
            <person name="Anantharaman K."/>
            <person name="Lane K.R."/>
            <person name="Thomas B.C."/>
            <person name="Pan C."/>
            <person name="Northen T.R."/>
            <person name="Banfield J.F."/>
        </authorList>
    </citation>
    <scope>NUCLEOTIDE SEQUENCE [LARGE SCALE GENOMIC DNA]</scope>
    <source>
        <strain evidence="2">NP_7</strain>
    </source>
</reference>
<evidence type="ECO:0000259" key="1">
    <source>
        <dbReference type="Pfam" id="PF12728"/>
    </source>
</evidence>
<sequence length="211" mass="22484">MESHRIVSRTVVDQRGRPRWLTLGEAARFLGVDVTTLRGWADAGKVPAFRTPGGHRRFDPAHLEALVQTGAGVPAGSPPAPASGTIAPREWLTSQPWYARLDEPALARVRGHCAELMRIVTSYMGGEPAHPGHPIAARRVGAALGHEVAGWGLTPAQSIEVFLYFKLHVTDALSAPHEGGAAGQLRSMRDADAFLGGVLQAMMEAYGASRG</sequence>
<accession>A0A537JMA3</accession>
<gene>
    <name evidence="2" type="ORF">E6H04_00875</name>
</gene>
<name>A0A537JMA3_9BACT</name>
<dbReference type="SUPFAM" id="SSF46955">
    <property type="entry name" value="Putative DNA-binding domain"/>
    <property type="match status" value="1"/>
</dbReference>
<dbReference type="InterPro" id="IPR041657">
    <property type="entry name" value="HTH_17"/>
</dbReference>
<evidence type="ECO:0000313" key="2">
    <source>
        <dbReference type="EMBL" id="TMI84665.1"/>
    </source>
</evidence>
<dbReference type="EMBL" id="VBAO01000021">
    <property type="protein sequence ID" value="TMI84665.1"/>
    <property type="molecule type" value="Genomic_DNA"/>
</dbReference>
<proteinExistence type="predicted"/>